<evidence type="ECO:0000256" key="4">
    <source>
        <dbReference type="ARBA" id="ARBA00022643"/>
    </source>
</evidence>
<dbReference type="AlphaFoldDB" id="A0AB34GEF5"/>
<evidence type="ECO:0000313" key="10">
    <source>
        <dbReference type="EMBL" id="KAJ8778278.1"/>
    </source>
</evidence>
<accession>A0AB34GEF5</accession>
<keyword evidence="11" id="KW-1185">Reference proteome</keyword>
<proteinExistence type="predicted"/>
<dbReference type="InterPro" id="IPR015865">
    <property type="entry name" value="Riboflavin_kinase_bac/euk"/>
</dbReference>
<name>A0AB34GEF5_ESCRO</name>
<dbReference type="GO" id="GO:0005739">
    <property type="term" value="C:mitochondrion"/>
    <property type="evidence" value="ECO:0007669"/>
    <property type="project" value="TreeGrafter"/>
</dbReference>
<dbReference type="EC" id="2.7.1.26" evidence="2"/>
<evidence type="ECO:0000256" key="7">
    <source>
        <dbReference type="ARBA" id="ARBA00022840"/>
    </source>
</evidence>
<keyword evidence="6" id="KW-0547">Nucleotide-binding</keyword>
<keyword evidence="7" id="KW-0067">ATP-binding</keyword>
<dbReference type="InterPro" id="IPR023465">
    <property type="entry name" value="Riboflavin_kinase_dom_sf"/>
</dbReference>
<evidence type="ECO:0000256" key="2">
    <source>
        <dbReference type="ARBA" id="ARBA00012105"/>
    </source>
</evidence>
<evidence type="ECO:0000256" key="3">
    <source>
        <dbReference type="ARBA" id="ARBA00022630"/>
    </source>
</evidence>
<reference evidence="10 11" key="1">
    <citation type="submission" date="2022-11" db="EMBL/GenBank/DDBJ databases">
        <title>Whole genome sequence of Eschrichtius robustus ER-17-0199.</title>
        <authorList>
            <person name="Bruniche-Olsen A."/>
            <person name="Black A.N."/>
            <person name="Fields C.J."/>
            <person name="Walden K."/>
            <person name="Dewoody J.A."/>
        </authorList>
    </citation>
    <scope>NUCLEOTIDE SEQUENCE [LARGE SCALE GENOMIC DNA]</scope>
    <source>
        <strain evidence="10">ER-17-0199</strain>
        <tissue evidence="10">Blubber</tissue>
    </source>
</reference>
<dbReference type="EMBL" id="JAIQCJ010002247">
    <property type="protein sequence ID" value="KAJ8778278.1"/>
    <property type="molecule type" value="Genomic_DNA"/>
</dbReference>
<feature type="region of interest" description="Disordered" evidence="8">
    <location>
        <begin position="89"/>
        <end position="112"/>
    </location>
</feature>
<feature type="compositionally biased region" description="Basic and acidic residues" evidence="8">
    <location>
        <begin position="95"/>
        <end position="105"/>
    </location>
</feature>
<dbReference type="GO" id="GO:0009398">
    <property type="term" value="P:FMN biosynthetic process"/>
    <property type="evidence" value="ECO:0007669"/>
    <property type="project" value="TreeGrafter"/>
</dbReference>
<evidence type="ECO:0000313" key="11">
    <source>
        <dbReference type="Proteomes" id="UP001159641"/>
    </source>
</evidence>
<comment type="pathway">
    <text evidence="1">Cofactor biosynthesis; FMN biosynthesis; FMN from riboflavin (ATP route): step 1/1.</text>
</comment>
<evidence type="ECO:0000259" key="9">
    <source>
        <dbReference type="SMART" id="SM00904"/>
    </source>
</evidence>
<protein>
    <recommendedName>
        <fullName evidence="2">riboflavin kinase</fullName>
        <ecNumber evidence="2">2.7.1.26</ecNumber>
    </recommendedName>
</protein>
<dbReference type="PANTHER" id="PTHR22749">
    <property type="entry name" value="RIBOFLAVIN KINASE/FMN ADENYLYLTRANSFERASE"/>
    <property type="match status" value="1"/>
</dbReference>
<dbReference type="GO" id="GO:0005524">
    <property type="term" value="F:ATP binding"/>
    <property type="evidence" value="ECO:0007669"/>
    <property type="project" value="UniProtKB-KW"/>
</dbReference>
<sequence length="205" mass="23493">MVVSIGWNPYYKNTKKSMETHIMHTFKEDFYGELLNVAVVGYLRPEKNFDSLESLISAIQGDIEEAKKRLDLPEHLKLKEDNFFQYSNTVGKRTAPKEHSEDKETGIGTKGTSEMKGSWEVRYIHAVNKSQGDEGQMKSVPCSSGRLLVEGPENQTLYPSSWEDMFLEQWSPNRVTCPREWARYVGIFLPFGKSDVFCQRSVVVP</sequence>
<feature type="domain" description="Riboflavin kinase" evidence="9">
    <location>
        <begin position="2"/>
        <end position="71"/>
    </location>
</feature>
<dbReference type="PANTHER" id="PTHR22749:SF6">
    <property type="entry name" value="RIBOFLAVIN KINASE"/>
    <property type="match status" value="1"/>
</dbReference>
<evidence type="ECO:0000256" key="1">
    <source>
        <dbReference type="ARBA" id="ARBA00005201"/>
    </source>
</evidence>
<keyword evidence="3" id="KW-0285">Flavoprotein</keyword>
<keyword evidence="4" id="KW-0288">FMN</keyword>
<evidence type="ECO:0000256" key="5">
    <source>
        <dbReference type="ARBA" id="ARBA00022679"/>
    </source>
</evidence>
<comment type="caution">
    <text evidence="10">The sequence shown here is derived from an EMBL/GenBank/DDBJ whole genome shotgun (WGS) entry which is preliminary data.</text>
</comment>
<dbReference type="GO" id="GO:0009231">
    <property type="term" value="P:riboflavin biosynthetic process"/>
    <property type="evidence" value="ECO:0007669"/>
    <property type="project" value="InterPro"/>
</dbReference>
<evidence type="ECO:0000256" key="6">
    <source>
        <dbReference type="ARBA" id="ARBA00022741"/>
    </source>
</evidence>
<dbReference type="InterPro" id="IPR023468">
    <property type="entry name" value="Riboflavin_kinase"/>
</dbReference>
<dbReference type="Pfam" id="PF01687">
    <property type="entry name" value="Flavokinase"/>
    <property type="match status" value="1"/>
</dbReference>
<dbReference type="Proteomes" id="UP001159641">
    <property type="component" value="Unassembled WGS sequence"/>
</dbReference>
<dbReference type="SUPFAM" id="SSF82114">
    <property type="entry name" value="Riboflavin kinase-like"/>
    <property type="match status" value="1"/>
</dbReference>
<dbReference type="GO" id="GO:0008531">
    <property type="term" value="F:riboflavin kinase activity"/>
    <property type="evidence" value="ECO:0007669"/>
    <property type="project" value="UniProtKB-EC"/>
</dbReference>
<gene>
    <name evidence="10" type="ORF">J1605_013777</name>
</gene>
<dbReference type="Gene3D" id="2.40.30.30">
    <property type="entry name" value="Riboflavin kinase-like"/>
    <property type="match status" value="1"/>
</dbReference>
<organism evidence="10 11">
    <name type="scientific">Eschrichtius robustus</name>
    <name type="common">California gray whale</name>
    <name type="synonym">Eschrichtius gibbosus</name>
    <dbReference type="NCBI Taxonomy" id="9764"/>
    <lineage>
        <taxon>Eukaryota</taxon>
        <taxon>Metazoa</taxon>
        <taxon>Chordata</taxon>
        <taxon>Craniata</taxon>
        <taxon>Vertebrata</taxon>
        <taxon>Euteleostomi</taxon>
        <taxon>Mammalia</taxon>
        <taxon>Eutheria</taxon>
        <taxon>Laurasiatheria</taxon>
        <taxon>Artiodactyla</taxon>
        <taxon>Whippomorpha</taxon>
        <taxon>Cetacea</taxon>
        <taxon>Mysticeti</taxon>
        <taxon>Eschrichtiidae</taxon>
        <taxon>Eschrichtius</taxon>
    </lineage>
</organism>
<evidence type="ECO:0000256" key="8">
    <source>
        <dbReference type="SAM" id="MobiDB-lite"/>
    </source>
</evidence>
<dbReference type="SMART" id="SM00904">
    <property type="entry name" value="Flavokinase"/>
    <property type="match status" value="1"/>
</dbReference>
<keyword evidence="5" id="KW-0808">Transferase</keyword>